<gene>
    <name evidence="4" type="ORF">BU24DRAFT_422224</name>
</gene>
<evidence type="ECO:0000256" key="2">
    <source>
        <dbReference type="SAM" id="SignalP"/>
    </source>
</evidence>
<dbReference type="RefSeq" id="XP_033384252.1">
    <property type="nucleotide sequence ID" value="XM_033527938.1"/>
</dbReference>
<feature type="chain" id="PRO_5025407650" description="DUF7580 domain-containing protein" evidence="2">
    <location>
        <begin position="18"/>
        <end position="628"/>
    </location>
</feature>
<dbReference type="GeneID" id="54285335"/>
<proteinExistence type="predicted"/>
<evidence type="ECO:0000256" key="1">
    <source>
        <dbReference type="SAM" id="MobiDB-lite"/>
    </source>
</evidence>
<dbReference type="PANTHER" id="PTHR35186">
    <property type="entry name" value="ANK_REP_REGION DOMAIN-CONTAINING PROTEIN"/>
    <property type="match status" value="1"/>
</dbReference>
<dbReference type="EMBL" id="ML978069">
    <property type="protein sequence ID" value="KAF2015913.1"/>
    <property type="molecule type" value="Genomic_DNA"/>
</dbReference>
<accession>A0A6A5XSJ8</accession>
<name>A0A6A5XSJ8_9PLEO</name>
<keyword evidence="5" id="KW-1185">Reference proteome</keyword>
<reference evidence="4" key="1">
    <citation type="journal article" date="2020" name="Stud. Mycol.">
        <title>101 Dothideomycetes genomes: a test case for predicting lifestyles and emergence of pathogens.</title>
        <authorList>
            <person name="Haridas S."/>
            <person name="Albert R."/>
            <person name="Binder M."/>
            <person name="Bloem J."/>
            <person name="Labutti K."/>
            <person name="Salamov A."/>
            <person name="Andreopoulos B."/>
            <person name="Baker S."/>
            <person name="Barry K."/>
            <person name="Bills G."/>
            <person name="Bluhm B."/>
            <person name="Cannon C."/>
            <person name="Castanera R."/>
            <person name="Culley D."/>
            <person name="Daum C."/>
            <person name="Ezra D."/>
            <person name="Gonzalez J."/>
            <person name="Henrissat B."/>
            <person name="Kuo A."/>
            <person name="Liang C."/>
            <person name="Lipzen A."/>
            <person name="Lutzoni F."/>
            <person name="Magnuson J."/>
            <person name="Mondo S."/>
            <person name="Nolan M."/>
            <person name="Ohm R."/>
            <person name="Pangilinan J."/>
            <person name="Park H.-J."/>
            <person name="Ramirez L."/>
            <person name="Alfaro M."/>
            <person name="Sun H."/>
            <person name="Tritt A."/>
            <person name="Yoshinaga Y."/>
            <person name="Zwiers L.-H."/>
            <person name="Turgeon B."/>
            <person name="Goodwin S."/>
            <person name="Spatafora J."/>
            <person name="Crous P."/>
            <person name="Grigoriev I."/>
        </authorList>
    </citation>
    <scope>NUCLEOTIDE SEQUENCE</scope>
    <source>
        <strain evidence="4">CBS 175.79</strain>
    </source>
</reference>
<protein>
    <recommendedName>
        <fullName evidence="3">DUF7580 domain-containing protein</fullName>
    </recommendedName>
</protein>
<evidence type="ECO:0000313" key="5">
    <source>
        <dbReference type="Proteomes" id="UP000799778"/>
    </source>
</evidence>
<feature type="domain" description="DUF7580" evidence="3">
    <location>
        <begin position="342"/>
        <end position="614"/>
    </location>
</feature>
<feature type="compositionally biased region" description="Polar residues" evidence="1">
    <location>
        <begin position="257"/>
        <end position="272"/>
    </location>
</feature>
<dbReference type="InterPro" id="IPR056002">
    <property type="entry name" value="DUF7580"/>
</dbReference>
<feature type="signal peptide" evidence="2">
    <location>
        <begin position="1"/>
        <end position="17"/>
    </location>
</feature>
<sequence length="628" mass="70019">METAGVVLGAVPLILFALENYGKVWDPLKQAWRWEETVLTMKNDIFLQKQQLDTTLEALGLVHPTMSEVELALQMFHPLQCEQFMHTISEMDDLINTISNNLYPDADGPPSWAYARSDRVQWEWRRVKRGFGSRKRKEIIKQLQSSNIALRKCGLEKREIPTDSHNRIVTSIRGRFDDKRTKAIRANAVTLHEAISLGLGCNCPDAHRGNLQLNWHENKPLATGAFHCLLATNIQTPANNVSWKSLSMFIEEGKNHSSVTSRAPTPITNPTLSPLVDPSITHPSLRQSDAKTVRIFGFNITREPSRRQKSPCQSTIIPSASSTTIINPLLSPRSPPSVRPLQLCSALQTTQITNTSLGYLPIPNSNPAKQLHVVLEDIPGSTAATTKRTIHLRSLLHRTLDIATNRRLGLSRKQRFGVAAALTWAVLHLRDSPWLTGTLDDEAIHMFFESQQTSTTPTTTTTSINILDHPYFSYDFHTSNPPTPRPSTPAASFQSTQIPNLFLFTLGIRLIELGRNIPFSRLRQDYQSSPSAAFSRTSTSSTQAPTLIDDFEVAKAQYDELCLDPGPSYANAVDRCLSALFPGGGGGASMMRHSFENPGFRRSFYEDVVAPVQATFQMVPGEYRDLVI</sequence>
<keyword evidence="2" id="KW-0732">Signal</keyword>
<dbReference type="Pfam" id="PF24476">
    <property type="entry name" value="DUF7580"/>
    <property type="match status" value="1"/>
</dbReference>
<dbReference type="OrthoDB" id="3565018at2759"/>
<dbReference type="AlphaFoldDB" id="A0A6A5XSJ8"/>
<dbReference type="PANTHER" id="PTHR35186:SF4">
    <property type="entry name" value="PRION-INHIBITION AND PROPAGATION HELO DOMAIN-CONTAINING PROTEIN"/>
    <property type="match status" value="1"/>
</dbReference>
<evidence type="ECO:0000313" key="4">
    <source>
        <dbReference type="EMBL" id="KAF2015913.1"/>
    </source>
</evidence>
<dbReference type="Proteomes" id="UP000799778">
    <property type="component" value="Unassembled WGS sequence"/>
</dbReference>
<evidence type="ECO:0000259" key="3">
    <source>
        <dbReference type="Pfam" id="PF24476"/>
    </source>
</evidence>
<feature type="region of interest" description="Disordered" evidence="1">
    <location>
        <begin position="257"/>
        <end position="277"/>
    </location>
</feature>
<organism evidence="4 5">
    <name type="scientific">Aaosphaeria arxii CBS 175.79</name>
    <dbReference type="NCBI Taxonomy" id="1450172"/>
    <lineage>
        <taxon>Eukaryota</taxon>
        <taxon>Fungi</taxon>
        <taxon>Dikarya</taxon>
        <taxon>Ascomycota</taxon>
        <taxon>Pezizomycotina</taxon>
        <taxon>Dothideomycetes</taxon>
        <taxon>Pleosporomycetidae</taxon>
        <taxon>Pleosporales</taxon>
        <taxon>Pleosporales incertae sedis</taxon>
        <taxon>Aaosphaeria</taxon>
    </lineage>
</organism>